<evidence type="ECO:0000313" key="1">
    <source>
        <dbReference type="EMBL" id="RAW36884.1"/>
    </source>
</evidence>
<accession>A0A329SJ94</accession>
<dbReference type="Pfam" id="PF01527">
    <property type="entry name" value="HTH_Tnp_1"/>
    <property type="match status" value="1"/>
</dbReference>
<dbReference type="GO" id="GO:0043565">
    <property type="term" value="F:sequence-specific DNA binding"/>
    <property type="evidence" value="ECO:0007669"/>
    <property type="project" value="InterPro"/>
</dbReference>
<keyword evidence="2" id="KW-1185">Reference proteome</keyword>
<dbReference type="Proteomes" id="UP000251314">
    <property type="component" value="Unassembled WGS sequence"/>
</dbReference>
<name>A0A329SJ94_9STRA</name>
<dbReference type="OrthoDB" id="121647at2759"/>
<dbReference type="InterPro" id="IPR010921">
    <property type="entry name" value="Trp_repressor/repl_initiator"/>
</dbReference>
<gene>
    <name evidence="1" type="ORF">PC110_g6817</name>
</gene>
<reference evidence="1 2" key="1">
    <citation type="submission" date="2018-01" db="EMBL/GenBank/DDBJ databases">
        <title>Draft genome of the strawberry crown rot pathogen Phytophthora cactorum.</title>
        <authorList>
            <person name="Armitage A.D."/>
            <person name="Lysoe E."/>
            <person name="Nellist C.F."/>
            <person name="Harrison R.J."/>
            <person name="Brurberg M.B."/>
        </authorList>
    </citation>
    <scope>NUCLEOTIDE SEQUENCE [LARGE SCALE GENOMIC DNA]</scope>
    <source>
        <strain evidence="1 2">10300</strain>
    </source>
</reference>
<dbReference type="STRING" id="29920.A0A329SJ94"/>
<dbReference type="GO" id="GO:0004803">
    <property type="term" value="F:transposase activity"/>
    <property type="evidence" value="ECO:0007669"/>
    <property type="project" value="InterPro"/>
</dbReference>
<dbReference type="GO" id="GO:0006313">
    <property type="term" value="P:DNA transposition"/>
    <property type="evidence" value="ECO:0007669"/>
    <property type="project" value="InterPro"/>
</dbReference>
<dbReference type="InterPro" id="IPR002514">
    <property type="entry name" value="Transposase_8"/>
</dbReference>
<evidence type="ECO:0000313" key="2">
    <source>
        <dbReference type="Proteomes" id="UP000251314"/>
    </source>
</evidence>
<comment type="caution">
    <text evidence="1">The sequence shown here is derived from an EMBL/GenBank/DDBJ whole genome shotgun (WGS) entry which is preliminary data.</text>
</comment>
<dbReference type="AlphaFoldDB" id="A0A329SJ94"/>
<organism evidence="1 2">
    <name type="scientific">Phytophthora cactorum</name>
    <dbReference type="NCBI Taxonomy" id="29920"/>
    <lineage>
        <taxon>Eukaryota</taxon>
        <taxon>Sar</taxon>
        <taxon>Stramenopiles</taxon>
        <taxon>Oomycota</taxon>
        <taxon>Peronosporomycetes</taxon>
        <taxon>Peronosporales</taxon>
        <taxon>Peronosporaceae</taxon>
        <taxon>Phytophthora</taxon>
    </lineage>
</organism>
<dbReference type="EMBL" id="MJFZ01000126">
    <property type="protein sequence ID" value="RAW36884.1"/>
    <property type="molecule type" value="Genomic_DNA"/>
</dbReference>
<protein>
    <recommendedName>
        <fullName evidence="3">Homeodomain-like</fullName>
    </recommendedName>
</protein>
<proteinExistence type="predicted"/>
<dbReference type="VEuPathDB" id="FungiDB:PC110_g6817"/>
<sequence length="133" mass="15798">MPTRYARYALETKLRVVEVARRGGVWEETAEHLGVNYHTVRAWVRQHMMHAEDVRVRPRADALEHERGVVVVPQTVKNHVDGACFTLKRMHTEPQYMNPMRNKQKWREYLAQLQQYQAMGKTTLYMDETNFNL</sequence>
<evidence type="ECO:0008006" key="3">
    <source>
        <dbReference type="Google" id="ProtNLM"/>
    </source>
</evidence>
<dbReference type="SUPFAM" id="SSF48295">
    <property type="entry name" value="TrpR-like"/>
    <property type="match status" value="1"/>
</dbReference>